<name>A0A150IV29_9EURY</name>
<dbReference type="EMBL" id="LNGC01000120">
    <property type="protein sequence ID" value="KYC48871.1"/>
    <property type="molecule type" value="Genomic_DNA"/>
</dbReference>
<comment type="caution">
    <text evidence="1">The sequence shown here is derived from an EMBL/GenBank/DDBJ whole genome shotgun (WGS) entry which is preliminary data.</text>
</comment>
<protein>
    <submittedName>
        <fullName evidence="1">Uncharacterized protein</fullName>
    </submittedName>
</protein>
<dbReference type="Proteomes" id="UP000075398">
    <property type="component" value="Unassembled WGS sequence"/>
</dbReference>
<sequence length="862" mass="94544">MYGSIRLRYDGVPSFFDNHTWRRYIELAEGNNTHSIITYDRAGNTLTQNFNILKDSTPPRIVSVPVPPPLEINYQDSGSGINSAVLYANASVKDTKWAGSSQLQYTGTFGQGTHSAVAYIKDNKGNIIVHPWQFDITNAGPNLNVVYPLNILTFTQNASISVNASTTAIGGIYYEGNTTLPSVGNTYTLDNNSLNILNIRADGDPTANETNDTVITRWVIRDNTTPILNVNRPTASSPIVVKAGDIAPITFTYNEAYPAYYRITVYSGATIIGQTTTPINTTGSNSIVGSGNHQIIGVSNILSSAQNGLYNVNVTMVDLAGNSVIVIPPSPNTTNTIKIDNSGPLFSNTSPGNNAWGTPTQYIQVYITEDLNAAGVDRNSIRMYLLGESNSSGSAINVEVTADLNVTPYTDASTSGYMVRYKPSWPFEDIERINVTVEASDKIGNQSSQSWFYNIWTYSPDIDNLSISVNGIKENRAKEGESVKIEFDVKQCVCPDYVSLPAQHQNFNAITEVTISVGKIGQIVYNADPNLSDPSRLEYNASRSNLGGVPASITVSHFANGGGVCSTCSSPAVQMELYQYNFNGANAISFNVPGYAGDILNNISVTATNYGSWKRTNSETLYLITTKNKITQGGVVSTYGKYSWLPKFEGTDLSIGRISKEPVGGKYQIYGKTNDAHRIVPVIYIDGTGIPRVDESDTSGDRIEIDHGKIPLIFLRGYSLDLATRQNTIEKFSLENPIMNTLPNDFPLCVHGYFDTTDTLWTSNNFMLREKQFVRIYEKRGNVIINAPEADGGPILLIRERRDSFNNLLSGIVVTTADLDRYKNNRQAHGQNMHSGESYEDLARNLEENVIIWSCGHEILID</sequence>
<evidence type="ECO:0000313" key="2">
    <source>
        <dbReference type="Proteomes" id="UP000075398"/>
    </source>
</evidence>
<accession>A0A150IV29</accession>
<dbReference type="AlphaFoldDB" id="A0A150IV29"/>
<organism evidence="1 2">
    <name type="scientific">Candidatus Methanofastidiosum methylothiophilum</name>
    <dbReference type="NCBI Taxonomy" id="1705564"/>
    <lineage>
        <taxon>Archaea</taxon>
        <taxon>Methanobacteriati</taxon>
        <taxon>Methanobacteriota</taxon>
        <taxon>Stenosarchaea group</taxon>
        <taxon>Candidatus Methanofastidiosia</taxon>
        <taxon>Candidatus Methanofastidiosales</taxon>
        <taxon>Candidatus Methanofastidiosaceae</taxon>
        <taxon>Candidatus Methanofastidiosum</taxon>
    </lineage>
</organism>
<proteinExistence type="predicted"/>
<reference evidence="1 2" key="1">
    <citation type="journal article" date="2016" name="ISME J.">
        <title>Chasing the elusive Euryarchaeota class WSA2: genomes reveal a uniquely fastidious methyl-reducing methanogen.</title>
        <authorList>
            <person name="Nobu M.K."/>
            <person name="Narihiro T."/>
            <person name="Kuroda K."/>
            <person name="Mei R."/>
            <person name="Liu W.T."/>
        </authorList>
    </citation>
    <scope>NUCLEOTIDE SEQUENCE [LARGE SCALE GENOMIC DNA]</scope>
    <source>
        <strain evidence="1">U1lsi0528_Bin055</strain>
    </source>
</reference>
<evidence type="ECO:0000313" key="1">
    <source>
        <dbReference type="EMBL" id="KYC48871.1"/>
    </source>
</evidence>
<gene>
    <name evidence="1" type="ORF">AMQ22_01814</name>
</gene>